<keyword evidence="8" id="KW-1185">Reference proteome</keyword>
<dbReference type="InterPro" id="IPR000847">
    <property type="entry name" value="LysR_HTH_N"/>
</dbReference>
<feature type="domain" description="HTH lysR-type" evidence="6">
    <location>
        <begin position="24"/>
        <end position="81"/>
    </location>
</feature>
<evidence type="ECO:0000313" key="8">
    <source>
        <dbReference type="Proteomes" id="UP000035058"/>
    </source>
</evidence>
<name>K6WTG3_9ACTN</name>
<dbReference type="Pfam" id="PF00126">
    <property type="entry name" value="HTH_1"/>
    <property type="match status" value="1"/>
</dbReference>
<keyword evidence="4" id="KW-0010">Activator</keyword>
<evidence type="ECO:0000313" key="7">
    <source>
        <dbReference type="EMBL" id="GAC02711.1"/>
    </source>
</evidence>
<evidence type="ECO:0000256" key="1">
    <source>
        <dbReference type="ARBA" id="ARBA00009437"/>
    </source>
</evidence>
<dbReference type="Gene3D" id="3.40.190.10">
    <property type="entry name" value="Periplasmic binding protein-like II"/>
    <property type="match status" value="2"/>
</dbReference>
<organism evidence="7 8">
    <name type="scientific">Gordonia namibiensis NBRC 108229</name>
    <dbReference type="NCBI Taxonomy" id="1208314"/>
    <lineage>
        <taxon>Bacteria</taxon>
        <taxon>Bacillati</taxon>
        <taxon>Actinomycetota</taxon>
        <taxon>Actinomycetes</taxon>
        <taxon>Mycobacteriales</taxon>
        <taxon>Gordoniaceae</taxon>
        <taxon>Gordonia</taxon>
    </lineage>
</organism>
<evidence type="ECO:0000256" key="2">
    <source>
        <dbReference type="ARBA" id="ARBA00023015"/>
    </source>
</evidence>
<dbReference type="Gene3D" id="1.10.10.10">
    <property type="entry name" value="Winged helix-like DNA-binding domain superfamily/Winged helix DNA-binding domain"/>
    <property type="match status" value="1"/>
</dbReference>
<dbReference type="GO" id="GO:0032993">
    <property type="term" value="C:protein-DNA complex"/>
    <property type="evidence" value="ECO:0007669"/>
    <property type="project" value="TreeGrafter"/>
</dbReference>
<dbReference type="CDD" id="cd00090">
    <property type="entry name" value="HTH_ARSR"/>
    <property type="match status" value="1"/>
</dbReference>
<dbReference type="Pfam" id="PF03466">
    <property type="entry name" value="LysR_substrate"/>
    <property type="match status" value="1"/>
</dbReference>
<dbReference type="PROSITE" id="PS50931">
    <property type="entry name" value="HTH_LYSR"/>
    <property type="match status" value="1"/>
</dbReference>
<proteinExistence type="inferred from homology"/>
<protein>
    <submittedName>
        <fullName evidence="7">Putative LysR family transcriptional regulator</fullName>
    </submittedName>
</protein>
<keyword evidence="3" id="KW-0238">DNA-binding</keyword>
<gene>
    <name evidence="7" type="ORF">GONAM_59_00360</name>
</gene>
<dbReference type="SUPFAM" id="SSF53850">
    <property type="entry name" value="Periplasmic binding protein-like II"/>
    <property type="match status" value="1"/>
</dbReference>
<dbReference type="InterPro" id="IPR036390">
    <property type="entry name" value="WH_DNA-bd_sf"/>
</dbReference>
<keyword evidence="5" id="KW-0804">Transcription</keyword>
<dbReference type="InterPro" id="IPR011991">
    <property type="entry name" value="ArsR-like_HTH"/>
</dbReference>
<keyword evidence="2" id="KW-0805">Transcription regulation</keyword>
<sequence>MNHFRTSESFYRFVKSGCIVNLMVDIHRLRVLRSVIGERSIGGAANALGYTPSAVSQHIAALQRETGLTLVERDGRGIVPTEAGTILAAESEGVFEELSRVDGLISELRDGRLGQLRMNYFASAGAAWIPPIVATISREFPGLRLDLRLIELVSAATASPDVEIYVEDTERPVPDPAGFFSRPLTSDPYHAVVPTDSAWTEYDSVTLRELSQVPWVDNDVARGPCRQALLSACTSVGFVPDFSIETQDYPTAIRFVAAGVGLTVVPQLALTDLPAGVVAIPIVDPTPTRAIRVRVRQSAHDLPPVQRVLELLDAAVLQPIS</sequence>
<evidence type="ECO:0000259" key="6">
    <source>
        <dbReference type="PROSITE" id="PS50931"/>
    </source>
</evidence>
<comment type="similarity">
    <text evidence="1">Belongs to the LysR transcriptional regulatory family.</text>
</comment>
<accession>K6WTG3</accession>
<dbReference type="AlphaFoldDB" id="K6WTG3"/>
<evidence type="ECO:0000256" key="3">
    <source>
        <dbReference type="ARBA" id="ARBA00023125"/>
    </source>
</evidence>
<reference evidence="7 8" key="1">
    <citation type="submission" date="2012-08" db="EMBL/GenBank/DDBJ databases">
        <title>Whole genome shotgun sequence of Gordonia namibiensis NBRC 108229.</title>
        <authorList>
            <person name="Isaki-Nakamura S."/>
            <person name="Hosoyama A."/>
            <person name="Tsuchikane K."/>
            <person name="Katsumata H."/>
            <person name="Baba S."/>
            <person name="Yamazaki S."/>
            <person name="Fujita N."/>
        </authorList>
    </citation>
    <scope>NUCLEOTIDE SEQUENCE [LARGE SCALE GENOMIC DNA]</scope>
    <source>
        <strain evidence="7 8">NBRC 108229</strain>
    </source>
</reference>
<dbReference type="InterPro" id="IPR036388">
    <property type="entry name" value="WH-like_DNA-bd_sf"/>
</dbReference>
<dbReference type="SUPFAM" id="SSF46785">
    <property type="entry name" value="Winged helix' DNA-binding domain"/>
    <property type="match status" value="1"/>
</dbReference>
<dbReference type="Proteomes" id="UP000035058">
    <property type="component" value="Unassembled WGS sequence"/>
</dbReference>
<dbReference type="PANTHER" id="PTHR30346">
    <property type="entry name" value="TRANSCRIPTIONAL DUAL REGULATOR HCAR-RELATED"/>
    <property type="match status" value="1"/>
</dbReference>
<comment type="caution">
    <text evidence="7">The sequence shown here is derived from an EMBL/GenBank/DDBJ whole genome shotgun (WGS) entry which is preliminary data.</text>
</comment>
<evidence type="ECO:0000256" key="5">
    <source>
        <dbReference type="ARBA" id="ARBA00023163"/>
    </source>
</evidence>
<evidence type="ECO:0000256" key="4">
    <source>
        <dbReference type="ARBA" id="ARBA00023159"/>
    </source>
</evidence>
<dbReference type="InterPro" id="IPR005119">
    <property type="entry name" value="LysR_subst-bd"/>
</dbReference>
<dbReference type="PANTHER" id="PTHR30346:SF29">
    <property type="entry name" value="LYSR SUBSTRATE-BINDING"/>
    <property type="match status" value="1"/>
</dbReference>
<dbReference type="GO" id="GO:0003700">
    <property type="term" value="F:DNA-binding transcription factor activity"/>
    <property type="evidence" value="ECO:0007669"/>
    <property type="project" value="InterPro"/>
</dbReference>
<dbReference type="GO" id="GO:0003677">
    <property type="term" value="F:DNA binding"/>
    <property type="evidence" value="ECO:0007669"/>
    <property type="project" value="UniProtKB-KW"/>
</dbReference>
<dbReference type="EMBL" id="BAHE01000059">
    <property type="protein sequence ID" value="GAC02711.1"/>
    <property type="molecule type" value="Genomic_DNA"/>
</dbReference>